<dbReference type="Pfam" id="PF04991">
    <property type="entry name" value="LicD"/>
    <property type="match status" value="1"/>
</dbReference>
<feature type="domain" description="LicD/FKTN/FKRP nucleotidyltransferase" evidence="1">
    <location>
        <begin position="13"/>
        <end position="233"/>
    </location>
</feature>
<keyword evidence="3" id="KW-1185">Reference proteome</keyword>
<dbReference type="STRING" id="1197717.BED41_15250"/>
<dbReference type="PANTHER" id="PTHR43404:SF2">
    <property type="entry name" value="LIPOPOLYSACCHARIDE CHOLINEPHOSPHOTRANSFERASE LICD"/>
    <property type="match status" value="1"/>
</dbReference>
<dbReference type="PANTHER" id="PTHR43404">
    <property type="entry name" value="LIPOPOLYSACCHARIDE CHOLINEPHOSPHOTRANSFERASE LICD"/>
    <property type="match status" value="1"/>
</dbReference>
<proteinExistence type="predicted"/>
<reference evidence="2" key="1">
    <citation type="submission" date="2016-08" db="EMBL/GenBank/DDBJ databases">
        <title>Complete genome of Cloacibacillus porcorum.</title>
        <authorList>
            <person name="Looft T."/>
            <person name="Bayles D.O."/>
            <person name="Alt D.P."/>
        </authorList>
    </citation>
    <scope>NUCLEOTIDE SEQUENCE [LARGE SCALE GENOMIC DNA]</scope>
    <source>
        <strain evidence="2">CL-84</strain>
    </source>
</reference>
<accession>A0A1B2I8S5</accession>
<dbReference type="InterPro" id="IPR007074">
    <property type="entry name" value="LicD/FKTN/FKRP_NTP_transf"/>
</dbReference>
<dbReference type="GO" id="GO:0009100">
    <property type="term" value="P:glycoprotein metabolic process"/>
    <property type="evidence" value="ECO:0007669"/>
    <property type="project" value="UniProtKB-ARBA"/>
</dbReference>
<evidence type="ECO:0000259" key="1">
    <source>
        <dbReference type="Pfam" id="PF04991"/>
    </source>
</evidence>
<dbReference type="AlphaFoldDB" id="A0A1B2I8S5"/>
<gene>
    <name evidence="2" type="ORF">BED41_15250</name>
</gene>
<sequence length="261" mass="30760">MELEILKNFDSFCRQHSLRYCLAEGTLLGAVRHKGFIPWDDDIDVYMPRQDYIKFNEIYSHTKYILKSPLVDRKWNMPIAKLMNMDIKLIESGTTAVKGIWIDIFPIDGWPDSLEAALKYKKKLQMFNYLCFGRDAVLSRSKHGFWRTCAKTAVISFAHLIPHGVMSRYINQVASNTYPYQDSKYVGNISFQESNKIVRIKKAHFEDRIELQFEDAMFYAPRNYDDYLTQTYGNYMKLPPVSERQTHPMEFIKNVEVKKNF</sequence>
<dbReference type="EMBL" id="CP016757">
    <property type="protein sequence ID" value="ANZ46345.1"/>
    <property type="molecule type" value="Genomic_DNA"/>
</dbReference>
<dbReference type="KEGG" id="cpor:BED41_15250"/>
<organism evidence="2 3">
    <name type="scientific">Cloacibacillus porcorum</name>
    <dbReference type="NCBI Taxonomy" id="1197717"/>
    <lineage>
        <taxon>Bacteria</taxon>
        <taxon>Thermotogati</taxon>
        <taxon>Synergistota</taxon>
        <taxon>Synergistia</taxon>
        <taxon>Synergistales</taxon>
        <taxon>Synergistaceae</taxon>
        <taxon>Cloacibacillus</taxon>
    </lineage>
</organism>
<dbReference type="InterPro" id="IPR052942">
    <property type="entry name" value="LPS_cholinephosphotransferase"/>
</dbReference>
<protein>
    <recommendedName>
        <fullName evidence="1">LicD/FKTN/FKRP nucleotidyltransferase domain-containing protein</fullName>
    </recommendedName>
</protein>
<dbReference type="Proteomes" id="UP000093044">
    <property type="component" value="Chromosome"/>
</dbReference>
<evidence type="ECO:0000313" key="3">
    <source>
        <dbReference type="Proteomes" id="UP000093044"/>
    </source>
</evidence>
<evidence type="ECO:0000313" key="2">
    <source>
        <dbReference type="EMBL" id="ANZ46345.1"/>
    </source>
</evidence>
<name>A0A1B2I8S5_9BACT</name>